<dbReference type="EMBL" id="BMGD01000002">
    <property type="protein sequence ID" value="GGB61403.1"/>
    <property type="molecule type" value="Genomic_DNA"/>
</dbReference>
<feature type="chain" id="PRO_5045196806" evidence="1">
    <location>
        <begin position="22"/>
        <end position="150"/>
    </location>
</feature>
<keyword evidence="1" id="KW-0732">Signal</keyword>
<name>A0ABQ1J8S1_9SPHN</name>
<evidence type="ECO:0000256" key="1">
    <source>
        <dbReference type="SAM" id="SignalP"/>
    </source>
</evidence>
<evidence type="ECO:0000313" key="2">
    <source>
        <dbReference type="EMBL" id="GGB61403.1"/>
    </source>
</evidence>
<comment type="caution">
    <text evidence="2">The sequence shown here is derived from an EMBL/GenBank/DDBJ whole genome shotgun (WGS) entry which is preliminary data.</text>
</comment>
<feature type="signal peptide" evidence="1">
    <location>
        <begin position="1"/>
        <end position="21"/>
    </location>
</feature>
<organism evidence="2 3">
    <name type="scientific">Blastomonas aquatica</name>
    <dbReference type="NCBI Taxonomy" id="1510276"/>
    <lineage>
        <taxon>Bacteria</taxon>
        <taxon>Pseudomonadati</taxon>
        <taxon>Pseudomonadota</taxon>
        <taxon>Alphaproteobacteria</taxon>
        <taxon>Sphingomonadales</taxon>
        <taxon>Sphingomonadaceae</taxon>
        <taxon>Blastomonas</taxon>
    </lineage>
</organism>
<gene>
    <name evidence="2" type="ORF">GCM10010833_15480</name>
</gene>
<sequence>MLKFPALLACAAIACTAPLFAEERDDAADVSEKTLAAIAALDQRGATIANLYLKDRVAGAPVSCIPQTRLRRSSAASDNVLLYDAGSVVYVNSPYLGCPRARDNAMISSSPVPRLCAGDIILVQDMLARAPLGSCALNKFVPFRKVKRPK</sequence>
<protein>
    <submittedName>
        <fullName evidence="2">Uncharacterized protein</fullName>
    </submittedName>
</protein>
<dbReference type="PROSITE" id="PS51257">
    <property type="entry name" value="PROKAR_LIPOPROTEIN"/>
    <property type="match status" value="1"/>
</dbReference>
<accession>A0ABQ1J8S1</accession>
<evidence type="ECO:0000313" key="3">
    <source>
        <dbReference type="Proteomes" id="UP000614261"/>
    </source>
</evidence>
<keyword evidence="3" id="KW-1185">Reference proteome</keyword>
<dbReference type="Proteomes" id="UP000614261">
    <property type="component" value="Unassembled WGS sequence"/>
</dbReference>
<reference evidence="3" key="1">
    <citation type="journal article" date="2019" name="Int. J. Syst. Evol. Microbiol.">
        <title>The Global Catalogue of Microorganisms (GCM) 10K type strain sequencing project: providing services to taxonomists for standard genome sequencing and annotation.</title>
        <authorList>
            <consortium name="The Broad Institute Genomics Platform"/>
            <consortium name="The Broad Institute Genome Sequencing Center for Infectious Disease"/>
            <person name="Wu L."/>
            <person name="Ma J."/>
        </authorList>
    </citation>
    <scope>NUCLEOTIDE SEQUENCE [LARGE SCALE GENOMIC DNA]</scope>
    <source>
        <strain evidence="3">CGMCC 1.12851</strain>
    </source>
</reference>
<proteinExistence type="predicted"/>